<feature type="compositionally biased region" description="Low complexity" evidence="1">
    <location>
        <begin position="50"/>
        <end position="68"/>
    </location>
</feature>
<organism evidence="2 3">
    <name type="scientific">Seminavis robusta</name>
    <dbReference type="NCBI Taxonomy" id="568900"/>
    <lineage>
        <taxon>Eukaryota</taxon>
        <taxon>Sar</taxon>
        <taxon>Stramenopiles</taxon>
        <taxon>Ochrophyta</taxon>
        <taxon>Bacillariophyta</taxon>
        <taxon>Bacillariophyceae</taxon>
        <taxon>Bacillariophycidae</taxon>
        <taxon>Naviculales</taxon>
        <taxon>Naviculaceae</taxon>
        <taxon>Seminavis</taxon>
    </lineage>
</organism>
<feature type="region of interest" description="Disordered" evidence="1">
    <location>
        <begin position="1"/>
        <end position="81"/>
    </location>
</feature>
<dbReference type="EMBL" id="CAICTM010000407">
    <property type="protein sequence ID" value="CAB9509863.1"/>
    <property type="molecule type" value="Genomic_DNA"/>
</dbReference>
<dbReference type="AlphaFoldDB" id="A0A9N8HGQ4"/>
<comment type="caution">
    <text evidence="2">The sequence shown here is derived from an EMBL/GenBank/DDBJ whole genome shotgun (WGS) entry which is preliminary data.</text>
</comment>
<sequence length="164" mass="17187">MLLALSPSNTKKEQRPTCHLCYSSDKNNNSNKMPTPPTTNRRDQLDKARSSSALSSSKQRQQDSSRSLKAGRPGFFRGLSNPTLLIASGSGAVGITVCGNGSSQRKLLGGSQRKLGGRQGSQQSLGGSSHHQKNLGDSMSSLGSSNRSLLAGVQVGSKVSVTKS</sequence>
<keyword evidence="3" id="KW-1185">Reference proteome</keyword>
<dbReference type="Proteomes" id="UP001153069">
    <property type="component" value="Unassembled WGS sequence"/>
</dbReference>
<reference evidence="2" key="1">
    <citation type="submission" date="2020-06" db="EMBL/GenBank/DDBJ databases">
        <authorList>
            <consortium name="Plant Systems Biology data submission"/>
        </authorList>
    </citation>
    <scope>NUCLEOTIDE SEQUENCE</scope>
    <source>
        <strain evidence="2">D6</strain>
    </source>
</reference>
<feature type="compositionally biased region" description="Basic and acidic residues" evidence="1">
    <location>
        <begin position="40"/>
        <end position="49"/>
    </location>
</feature>
<feature type="compositionally biased region" description="Polar residues" evidence="1">
    <location>
        <begin position="24"/>
        <end position="33"/>
    </location>
</feature>
<evidence type="ECO:0000256" key="1">
    <source>
        <dbReference type="SAM" id="MobiDB-lite"/>
    </source>
</evidence>
<gene>
    <name evidence="2" type="ORF">SEMRO_408_G136910.1</name>
</gene>
<protein>
    <submittedName>
        <fullName evidence="2">Uncharacterized protein</fullName>
    </submittedName>
</protein>
<accession>A0A9N8HGQ4</accession>
<name>A0A9N8HGQ4_9STRA</name>
<proteinExistence type="predicted"/>
<evidence type="ECO:0000313" key="3">
    <source>
        <dbReference type="Proteomes" id="UP001153069"/>
    </source>
</evidence>
<feature type="region of interest" description="Disordered" evidence="1">
    <location>
        <begin position="108"/>
        <end position="147"/>
    </location>
</feature>
<evidence type="ECO:0000313" key="2">
    <source>
        <dbReference type="EMBL" id="CAB9509863.1"/>
    </source>
</evidence>